<dbReference type="GO" id="GO:0006508">
    <property type="term" value="P:proteolysis"/>
    <property type="evidence" value="ECO:0007669"/>
    <property type="project" value="InterPro"/>
</dbReference>
<dbReference type="Pfam" id="PF02073">
    <property type="entry name" value="Peptidase_M29"/>
    <property type="match status" value="1"/>
</dbReference>
<name>A0A9D2NIM8_9FIRM</name>
<dbReference type="PANTHER" id="PTHR34448:SF3">
    <property type="entry name" value="AMINOPEPTIDASE AMPS"/>
    <property type="match status" value="1"/>
</dbReference>
<dbReference type="EMBL" id="DWWS01000054">
    <property type="protein sequence ID" value="HJC25077.1"/>
    <property type="molecule type" value="Genomic_DNA"/>
</dbReference>
<keyword evidence="1" id="KW-0479">Metal-binding</keyword>
<dbReference type="GO" id="GO:0046872">
    <property type="term" value="F:metal ion binding"/>
    <property type="evidence" value="ECO:0007669"/>
    <property type="project" value="UniProtKB-KW"/>
</dbReference>
<comment type="caution">
    <text evidence="3">The sequence shown here is derived from an EMBL/GenBank/DDBJ whole genome shotgun (WGS) entry which is preliminary data.</text>
</comment>
<dbReference type="GO" id="GO:0004177">
    <property type="term" value="F:aminopeptidase activity"/>
    <property type="evidence" value="ECO:0007669"/>
    <property type="project" value="UniProtKB-KW"/>
</dbReference>
<keyword evidence="3" id="KW-0378">Hydrolase</keyword>
<evidence type="ECO:0000313" key="4">
    <source>
        <dbReference type="Proteomes" id="UP000823891"/>
    </source>
</evidence>
<reference evidence="3" key="2">
    <citation type="submission" date="2021-04" db="EMBL/GenBank/DDBJ databases">
        <authorList>
            <person name="Gilroy R."/>
        </authorList>
    </citation>
    <scope>NUCLEOTIDE SEQUENCE</scope>
    <source>
        <strain evidence="3">USAMLcec2-132</strain>
    </source>
</reference>
<dbReference type="PANTHER" id="PTHR34448">
    <property type="entry name" value="AMINOPEPTIDASE"/>
    <property type="match status" value="1"/>
</dbReference>
<dbReference type="InterPro" id="IPR000787">
    <property type="entry name" value="Peptidase_M29"/>
</dbReference>
<keyword evidence="3" id="KW-0645">Protease</keyword>
<evidence type="ECO:0000256" key="2">
    <source>
        <dbReference type="SAM" id="MobiDB-lite"/>
    </source>
</evidence>
<protein>
    <submittedName>
        <fullName evidence="3">Aminopeptidase</fullName>
        <ecNumber evidence="3">3.4.11.-</ecNumber>
    </submittedName>
</protein>
<reference evidence="3" key="1">
    <citation type="journal article" date="2021" name="PeerJ">
        <title>Extensive microbial diversity within the chicken gut microbiome revealed by metagenomics and culture.</title>
        <authorList>
            <person name="Gilroy R."/>
            <person name="Ravi A."/>
            <person name="Getino M."/>
            <person name="Pursley I."/>
            <person name="Horton D.L."/>
            <person name="Alikhan N.F."/>
            <person name="Baker D."/>
            <person name="Gharbi K."/>
            <person name="Hall N."/>
            <person name="Watson M."/>
            <person name="Adriaenssens E.M."/>
            <person name="Foster-Nyarko E."/>
            <person name="Jarju S."/>
            <person name="Secka A."/>
            <person name="Antonio M."/>
            <person name="Oren A."/>
            <person name="Chaudhuri R.R."/>
            <person name="La Ragione R."/>
            <person name="Hildebrand F."/>
            <person name="Pallen M.J."/>
        </authorList>
    </citation>
    <scope>NUCLEOTIDE SEQUENCE</scope>
    <source>
        <strain evidence="3">USAMLcec2-132</strain>
    </source>
</reference>
<sequence length="719" mass="81859">MKTENMKTEELLERLSLGRERLSQIPQEARLVPKGALPEQEKQEEDVDSEKSSGSASGSAFGDYFARTAEILLMFLEEYDFIADGGLQWASLEELAERNRRLYSDVLPGSYEKSYANPAFAVAELGKDFGQMLSFLAAEERSLIAFAFEQDVQSMVIRLELFLEIYQMFVCAGEEGALPDPAQVKETLYWFASDYSEIMLEKNMRATFDWKEDFALGIIMDSDLNDLRYLYRFGEYISENELRMARYLNSLPEEKIALMADTYTEGYRIGFAVTGKDITKKKSVNIRYFLGFERVVRRAVENFRRIGLESVIYRAPQSVLEGRKLGKNGYFGAIANKQFEFDHEYDMALFYDKRYVNHRLENYRSALESVKELAAVHGGPAVIECFGENPFAPETKEENLRLNEEQQKLSVFFQSKAGALMNEYVKGEERSFTIIAFPVPEIGENFEEIFDGVLKLNTLDYQLYQGIQQKLIDALDQARYVRVKGMGENRTDLRIALHELSDPQKETNFENCVADVNIPVGEVFTSPVLKGTDGKLHVTKVYLNGLKYLDLEIDFEGGMIAEYSCANFDDPEENRKYIRENVLYHHDTLPMGEFAIGTNTTAYVFASKFGIGDKLPILIAEKMGPHFAVGDTCYSHEEELVTCNPDGKRLAAKENEVSALRTEDPEKAYLNCHTDITIPYDELGELTAVCPDGTEIRIIENGRFVLPGCEELNRPFEEA</sequence>
<dbReference type="InterPro" id="IPR052170">
    <property type="entry name" value="M29_Exopeptidase"/>
</dbReference>
<organism evidence="3 4">
    <name type="scientific">Candidatus Eisenbergiella merdavium</name>
    <dbReference type="NCBI Taxonomy" id="2838551"/>
    <lineage>
        <taxon>Bacteria</taxon>
        <taxon>Bacillati</taxon>
        <taxon>Bacillota</taxon>
        <taxon>Clostridia</taxon>
        <taxon>Lachnospirales</taxon>
        <taxon>Lachnospiraceae</taxon>
        <taxon>Eisenbergiella</taxon>
    </lineage>
</organism>
<keyword evidence="3" id="KW-0031">Aminopeptidase</keyword>
<proteinExistence type="predicted"/>
<gene>
    <name evidence="3" type="ORF">H9761_15490</name>
</gene>
<dbReference type="AlphaFoldDB" id="A0A9D2NIM8"/>
<feature type="region of interest" description="Disordered" evidence="2">
    <location>
        <begin position="24"/>
        <end position="57"/>
    </location>
</feature>
<dbReference type="SUPFAM" id="SSF144052">
    <property type="entry name" value="Thermophilic metalloprotease-like"/>
    <property type="match status" value="1"/>
</dbReference>
<dbReference type="Proteomes" id="UP000823891">
    <property type="component" value="Unassembled WGS sequence"/>
</dbReference>
<evidence type="ECO:0000256" key="1">
    <source>
        <dbReference type="ARBA" id="ARBA00022723"/>
    </source>
</evidence>
<accession>A0A9D2NIM8</accession>
<dbReference type="EC" id="3.4.11.-" evidence="3"/>
<evidence type="ECO:0000313" key="3">
    <source>
        <dbReference type="EMBL" id="HJC25077.1"/>
    </source>
</evidence>